<protein>
    <submittedName>
        <fullName evidence="2">Uncharacterized protein</fullName>
    </submittedName>
</protein>
<dbReference type="AlphaFoldDB" id="A0AAW1R002"/>
<feature type="region of interest" description="Disordered" evidence="1">
    <location>
        <begin position="54"/>
        <end position="82"/>
    </location>
</feature>
<comment type="caution">
    <text evidence="2">The sequence shown here is derived from an EMBL/GenBank/DDBJ whole genome shotgun (WGS) entry which is preliminary data.</text>
</comment>
<reference evidence="2 3" key="1">
    <citation type="journal article" date="2024" name="Nat. Commun.">
        <title>Phylogenomics reveals the evolutionary origins of lichenization in chlorophyte algae.</title>
        <authorList>
            <person name="Puginier C."/>
            <person name="Libourel C."/>
            <person name="Otte J."/>
            <person name="Skaloud P."/>
            <person name="Haon M."/>
            <person name="Grisel S."/>
            <person name="Petersen M."/>
            <person name="Berrin J.G."/>
            <person name="Delaux P.M."/>
            <person name="Dal Grande F."/>
            <person name="Keller J."/>
        </authorList>
    </citation>
    <scope>NUCLEOTIDE SEQUENCE [LARGE SCALE GENOMIC DNA]</scope>
    <source>
        <strain evidence="2 3">SAG 2145</strain>
    </source>
</reference>
<sequence length="82" mass="9346">MEAVIDDSEPQPTQFELDEMLRDIRGIGPRVGSRMGWLHDPELAKAQWKPLTKEDLDREAAAQAHQRKAKGKKAAGRKARRR</sequence>
<proteinExistence type="predicted"/>
<accession>A0AAW1R002</accession>
<evidence type="ECO:0000313" key="3">
    <source>
        <dbReference type="Proteomes" id="UP001438707"/>
    </source>
</evidence>
<name>A0AAW1R002_9CHLO</name>
<dbReference type="EMBL" id="JALJOS010000019">
    <property type="protein sequence ID" value="KAK9826915.1"/>
    <property type="molecule type" value="Genomic_DNA"/>
</dbReference>
<feature type="compositionally biased region" description="Basic residues" evidence="1">
    <location>
        <begin position="65"/>
        <end position="82"/>
    </location>
</feature>
<dbReference type="Proteomes" id="UP001438707">
    <property type="component" value="Unassembled WGS sequence"/>
</dbReference>
<organism evidence="2 3">
    <name type="scientific">Apatococcus lobatus</name>
    <dbReference type="NCBI Taxonomy" id="904363"/>
    <lineage>
        <taxon>Eukaryota</taxon>
        <taxon>Viridiplantae</taxon>
        <taxon>Chlorophyta</taxon>
        <taxon>core chlorophytes</taxon>
        <taxon>Trebouxiophyceae</taxon>
        <taxon>Chlorellales</taxon>
        <taxon>Chlorellaceae</taxon>
        <taxon>Apatococcus</taxon>
    </lineage>
</organism>
<gene>
    <name evidence="2" type="ORF">WJX74_000081</name>
</gene>
<evidence type="ECO:0000256" key="1">
    <source>
        <dbReference type="SAM" id="MobiDB-lite"/>
    </source>
</evidence>
<evidence type="ECO:0000313" key="2">
    <source>
        <dbReference type="EMBL" id="KAK9826915.1"/>
    </source>
</evidence>
<keyword evidence="3" id="KW-1185">Reference proteome</keyword>